<dbReference type="Proteomes" id="UP000244989">
    <property type="component" value="Unassembled WGS sequence"/>
</dbReference>
<sequence>MTPSSEHTGDPELAAQIAEHAKTGNHHIAAFTIADGETTFAGLGADEHEEFEIGSVTKTFTAGILAERGLEDTTVGEIIDASGSKLADVSLRELADHTSGLPRLGNPGLLTQFTSAVTGSNPYAGPTREDVITDSLEASLEGRGEHAYSNLGVGLLEELLAIEAGTTYEEFLDTHVLSPLGMADTYVMTDGSVPPDAPRGLLPDDGHAQPWEMGGYNGAGAIRTTAADMVLYASDLLEKGVPDLTWVAEDDGSYVHGGATFGFSTMLVIHPKNRQAVFVVGDSQQEVETITAHLVEELA</sequence>
<reference evidence="3" key="1">
    <citation type="submission" date="2018-04" db="EMBL/GenBank/DDBJ databases">
        <authorList>
            <person name="Liu S."/>
            <person name="Wang Z."/>
            <person name="Li J."/>
        </authorList>
    </citation>
    <scope>NUCLEOTIDE SEQUENCE [LARGE SCALE GENOMIC DNA]</scope>
    <source>
        <strain evidence="3">2189</strain>
    </source>
</reference>
<proteinExistence type="predicted"/>
<dbReference type="SUPFAM" id="SSF56601">
    <property type="entry name" value="beta-lactamase/transpeptidase-like"/>
    <property type="match status" value="1"/>
</dbReference>
<feature type="domain" description="Beta-lactamase-related" evidence="1">
    <location>
        <begin position="28"/>
        <end position="268"/>
    </location>
</feature>
<dbReference type="GO" id="GO:0016787">
    <property type="term" value="F:hydrolase activity"/>
    <property type="evidence" value="ECO:0007669"/>
    <property type="project" value="UniProtKB-KW"/>
</dbReference>
<protein>
    <submittedName>
        <fullName evidence="2">Serine hydrolase</fullName>
    </submittedName>
</protein>
<keyword evidence="3" id="KW-1185">Reference proteome</keyword>
<dbReference type="InterPro" id="IPR012338">
    <property type="entry name" value="Beta-lactam/transpept-like"/>
</dbReference>
<evidence type="ECO:0000313" key="2">
    <source>
        <dbReference type="EMBL" id="PWC02583.1"/>
    </source>
</evidence>
<dbReference type="PANTHER" id="PTHR46825:SF9">
    <property type="entry name" value="BETA-LACTAMASE-RELATED DOMAIN-CONTAINING PROTEIN"/>
    <property type="match status" value="1"/>
</dbReference>
<keyword evidence="2" id="KW-0378">Hydrolase</keyword>
<gene>
    <name evidence="2" type="ORF">DF222_01165</name>
</gene>
<name>A0A2U1T9B6_9CORY</name>
<organism evidence="2 3">
    <name type="scientific">Corynebacterium yudongzhengii</name>
    <dbReference type="NCBI Taxonomy" id="2080740"/>
    <lineage>
        <taxon>Bacteria</taxon>
        <taxon>Bacillati</taxon>
        <taxon>Actinomycetota</taxon>
        <taxon>Actinomycetes</taxon>
        <taxon>Mycobacteriales</taxon>
        <taxon>Corynebacteriaceae</taxon>
        <taxon>Corynebacterium</taxon>
    </lineage>
</organism>
<accession>A0A2U1T9B6</accession>
<evidence type="ECO:0000313" key="3">
    <source>
        <dbReference type="Proteomes" id="UP000244989"/>
    </source>
</evidence>
<dbReference type="EMBL" id="QEEZ01000002">
    <property type="protein sequence ID" value="PWC02583.1"/>
    <property type="molecule type" value="Genomic_DNA"/>
</dbReference>
<evidence type="ECO:0000259" key="1">
    <source>
        <dbReference type="Pfam" id="PF00144"/>
    </source>
</evidence>
<dbReference type="AlphaFoldDB" id="A0A2U1T9B6"/>
<dbReference type="PANTHER" id="PTHR46825">
    <property type="entry name" value="D-ALANYL-D-ALANINE-CARBOXYPEPTIDASE/ENDOPEPTIDASE AMPH"/>
    <property type="match status" value="1"/>
</dbReference>
<dbReference type="InterPro" id="IPR050491">
    <property type="entry name" value="AmpC-like"/>
</dbReference>
<dbReference type="InterPro" id="IPR001466">
    <property type="entry name" value="Beta-lactam-related"/>
</dbReference>
<dbReference type="Pfam" id="PF00144">
    <property type="entry name" value="Beta-lactamase"/>
    <property type="match status" value="1"/>
</dbReference>
<dbReference type="OrthoDB" id="3171327at2"/>
<dbReference type="KEGG" id="cyz:C3B44_06695"/>
<comment type="caution">
    <text evidence="2">The sequence shown here is derived from an EMBL/GenBank/DDBJ whole genome shotgun (WGS) entry which is preliminary data.</text>
</comment>
<dbReference type="Gene3D" id="3.40.710.10">
    <property type="entry name" value="DD-peptidase/beta-lactamase superfamily"/>
    <property type="match status" value="1"/>
</dbReference>